<name>A0ACB5TWF8_AMBMO</name>
<accession>A0ACB5TWF8</accession>
<evidence type="ECO:0000313" key="1">
    <source>
        <dbReference type="EMBL" id="GME96229.1"/>
    </source>
</evidence>
<dbReference type="Proteomes" id="UP001165064">
    <property type="component" value="Unassembled WGS sequence"/>
</dbReference>
<proteinExistence type="predicted"/>
<reference evidence="1" key="1">
    <citation type="submission" date="2023-04" db="EMBL/GenBank/DDBJ databases">
        <title>Ambrosiozyma monospora NBRC 10751.</title>
        <authorList>
            <person name="Ichikawa N."/>
            <person name="Sato H."/>
            <person name="Tonouchi N."/>
        </authorList>
    </citation>
    <scope>NUCLEOTIDE SEQUENCE</scope>
    <source>
        <strain evidence="1">NBRC 10751</strain>
    </source>
</reference>
<comment type="caution">
    <text evidence="1">The sequence shown here is derived from an EMBL/GenBank/DDBJ whole genome shotgun (WGS) entry which is preliminary data.</text>
</comment>
<evidence type="ECO:0000313" key="2">
    <source>
        <dbReference type="Proteomes" id="UP001165064"/>
    </source>
</evidence>
<keyword evidence="2" id="KW-1185">Reference proteome</keyword>
<gene>
    <name evidence="1" type="ORF">Amon02_000992900</name>
</gene>
<sequence length="194" mass="22201">MFRLVASRTLQRSIISQIRLQSTAPTTAYDEIIQSIRQDLKLNIRKRADPLEKNVIRSILTEVKNMEIESQNKPKDEFALYDLVSKMIKQRKATAEEYFKEGSPDKFHQIGLNELREVEFLEKYLTKMPVASQEEVEAKVLGIAEALQKDGLLNTEADLFKRIPWGAIKVEWKASRASTSAAVKSVFKKLSEEA</sequence>
<organism evidence="1 2">
    <name type="scientific">Ambrosiozyma monospora</name>
    <name type="common">Yeast</name>
    <name type="synonym">Endomycopsis monosporus</name>
    <dbReference type="NCBI Taxonomy" id="43982"/>
    <lineage>
        <taxon>Eukaryota</taxon>
        <taxon>Fungi</taxon>
        <taxon>Dikarya</taxon>
        <taxon>Ascomycota</taxon>
        <taxon>Saccharomycotina</taxon>
        <taxon>Pichiomycetes</taxon>
        <taxon>Pichiales</taxon>
        <taxon>Pichiaceae</taxon>
        <taxon>Ambrosiozyma</taxon>
    </lineage>
</organism>
<dbReference type="EMBL" id="BSXS01009680">
    <property type="protein sequence ID" value="GME96229.1"/>
    <property type="molecule type" value="Genomic_DNA"/>
</dbReference>
<protein>
    <submittedName>
        <fullName evidence="1">Unnamed protein product</fullName>
    </submittedName>
</protein>